<dbReference type="Gene3D" id="3.40.190.10">
    <property type="entry name" value="Periplasmic binding protein-like II"/>
    <property type="match status" value="2"/>
</dbReference>
<evidence type="ECO:0000256" key="4">
    <source>
        <dbReference type="ARBA" id="ARBA00023163"/>
    </source>
</evidence>
<dbReference type="CDD" id="cd08423">
    <property type="entry name" value="PBP2_LTTR_like_6"/>
    <property type="match status" value="1"/>
</dbReference>
<evidence type="ECO:0000313" key="7">
    <source>
        <dbReference type="Proteomes" id="UP000269198"/>
    </source>
</evidence>
<dbReference type="SUPFAM" id="SSF53850">
    <property type="entry name" value="Periplasmic binding protein-like II"/>
    <property type="match status" value="1"/>
</dbReference>
<keyword evidence="4" id="KW-0804">Transcription</keyword>
<dbReference type="PANTHER" id="PTHR30346">
    <property type="entry name" value="TRANSCRIPTIONAL DUAL REGULATOR HCAR-RELATED"/>
    <property type="match status" value="1"/>
</dbReference>
<dbReference type="RefSeq" id="WP_123201614.1">
    <property type="nucleotide sequence ID" value="NZ_RJMB01000011.1"/>
</dbReference>
<dbReference type="Pfam" id="PF00126">
    <property type="entry name" value="HTH_1"/>
    <property type="match status" value="1"/>
</dbReference>
<comment type="caution">
    <text evidence="6">The sequence shown here is derived from an EMBL/GenBank/DDBJ whole genome shotgun (WGS) entry which is preliminary data.</text>
</comment>
<dbReference type="InterPro" id="IPR036390">
    <property type="entry name" value="WH_DNA-bd_sf"/>
</dbReference>
<dbReference type="OrthoDB" id="3636008at2"/>
<reference evidence="6 7" key="1">
    <citation type="submission" date="2018-11" db="EMBL/GenBank/DDBJ databases">
        <title>The genome draft of YIM 96095.</title>
        <authorList>
            <person name="Tang S.-K."/>
            <person name="Chunyu W.-X."/>
            <person name="Feng Y.-Z."/>
        </authorList>
    </citation>
    <scope>NUCLEOTIDE SEQUENCE [LARGE SCALE GENOMIC DNA]</scope>
    <source>
        <strain evidence="6 7">YIM 96095</strain>
    </source>
</reference>
<dbReference type="Proteomes" id="UP000269198">
    <property type="component" value="Unassembled WGS sequence"/>
</dbReference>
<organism evidence="6 7">
    <name type="scientific">Halostreptopolyspora alba</name>
    <dbReference type="NCBI Taxonomy" id="2487137"/>
    <lineage>
        <taxon>Bacteria</taxon>
        <taxon>Bacillati</taxon>
        <taxon>Actinomycetota</taxon>
        <taxon>Actinomycetes</taxon>
        <taxon>Streptosporangiales</taxon>
        <taxon>Nocardiopsidaceae</taxon>
        <taxon>Halostreptopolyspora</taxon>
    </lineage>
</organism>
<evidence type="ECO:0000256" key="1">
    <source>
        <dbReference type="ARBA" id="ARBA00009437"/>
    </source>
</evidence>
<evidence type="ECO:0000259" key="5">
    <source>
        <dbReference type="PROSITE" id="PS50931"/>
    </source>
</evidence>
<proteinExistence type="inferred from homology"/>
<evidence type="ECO:0000256" key="3">
    <source>
        <dbReference type="ARBA" id="ARBA00023125"/>
    </source>
</evidence>
<dbReference type="InterPro" id="IPR000847">
    <property type="entry name" value="LysR_HTH_N"/>
</dbReference>
<dbReference type="Pfam" id="PF03466">
    <property type="entry name" value="LysR_substrate"/>
    <property type="match status" value="1"/>
</dbReference>
<dbReference type="SUPFAM" id="SSF46785">
    <property type="entry name" value="Winged helix' DNA-binding domain"/>
    <property type="match status" value="1"/>
</dbReference>
<protein>
    <submittedName>
        <fullName evidence="6">LysR family transcriptional regulator</fullName>
    </submittedName>
</protein>
<keyword evidence="7" id="KW-1185">Reference proteome</keyword>
<feature type="domain" description="HTH lysR-type" evidence="5">
    <location>
        <begin position="2"/>
        <end position="59"/>
    </location>
</feature>
<dbReference type="InterPro" id="IPR036388">
    <property type="entry name" value="WH-like_DNA-bd_sf"/>
</dbReference>
<comment type="similarity">
    <text evidence="1">Belongs to the LysR transcriptional regulatory family.</text>
</comment>
<dbReference type="EMBL" id="RJMB01000011">
    <property type="protein sequence ID" value="RNL84444.1"/>
    <property type="molecule type" value="Genomic_DNA"/>
</dbReference>
<dbReference type="PROSITE" id="PS50931">
    <property type="entry name" value="HTH_LYSR"/>
    <property type="match status" value="1"/>
</dbReference>
<keyword evidence="3" id="KW-0238">DNA-binding</keyword>
<keyword evidence="2" id="KW-0805">Transcription regulation</keyword>
<dbReference type="GO" id="GO:0003700">
    <property type="term" value="F:DNA-binding transcription factor activity"/>
    <property type="evidence" value="ECO:0007669"/>
    <property type="project" value="InterPro"/>
</dbReference>
<accession>A0A3N0E993</accession>
<dbReference type="AlphaFoldDB" id="A0A3N0E993"/>
<dbReference type="InterPro" id="IPR005119">
    <property type="entry name" value="LysR_subst-bd"/>
</dbReference>
<name>A0A3N0E993_9ACTN</name>
<evidence type="ECO:0000313" key="6">
    <source>
        <dbReference type="EMBL" id="RNL84444.1"/>
    </source>
</evidence>
<dbReference type="PANTHER" id="PTHR30346:SF29">
    <property type="entry name" value="LYSR SUBSTRATE-BINDING"/>
    <property type="match status" value="1"/>
</dbReference>
<dbReference type="Gene3D" id="1.10.10.10">
    <property type="entry name" value="Winged helix-like DNA-binding domain superfamily/Winged helix DNA-binding domain"/>
    <property type="match status" value="1"/>
</dbReference>
<gene>
    <name evidence="6" type="ORF">EFW17_12930</name>
</gene>
<sequence>MFEIRRLRLLLELAQRGTVTAVAEAGSLTPSAVSQQLTLLQREAGLTLFVREGRVLRITDAGWVLVRHAERLIEGMNEARAELAELAGTPTGPVRLSAFPTAARTLVPSAVSRCGQRHPALRVIVDEREAPESMAALRGHETDLALVYSYALLPPLDTTGVTLTRLLTETFVMLLPPDRALAEGPVQLASLAEETWISPYDDTSGRAALDQACAEAGFAPRVDYASNDYTVIIAMVRAGLGVALVPRFALEPGDTDIVVRPLVGDPVSRTISLAIRAGTGRDPALRALSAEIVTTATEVTDLAAR</sequence>
<dbReference type="GO" id="GO:0003677">
    <property type="term" value="F:DNA binding"/>
    <property type="evidence" value="ECO:0007669"/>
    <property type="project" value="UniProtKB-KW"/>
</dbReference>
<evidence type="ECO:0000256" key="2">
    <source>
        <dbReference type="ARBA" id="ARBA00023015"/>
    </source>
</evidence>
<dbReference type="GO" id="GO:0032993">
    <property type="term" value="C:protein-DNA complex"/>
    <property type="evidence" value="ECO:0007669"/>
    <property type="project" value="TreeGrafter"/>
</dbReference>